<protein>
    <submittedName>
        <fullName evidence="2">TIR domain-containing protein</fullName>
    </submittedName>
</protein>
<comment type="caution">
    <text evidence="2">The sequence shown here is derived from an EMBL/GenBank/DDBJ whole genome shotgun (WGS) entry which is preliminary data.</text>
</comment>
<gene>
    <name evidence="2" type="ORF">GNZ13_19600</name>
</gene>
<dbReference type="EMBL" id="WOEZ01000100">
    <property type="protein sequence ID" value="NPT56730.1"/>
    <property type="molecule type" value="Genomic_DNA"/>
</dbReference>
<dbReference type="Pfam" id="PF13676">
    <property type="entry name" value="TIR_2"/>
    <property type="match status" value="1"/>
</dbReference>
<sequence length="176" mass="20567">MATPFVFLSYKHGDPWTRIAKRFHTRLRAVSKGMGFQLFMDDKVIKGGDLWSDEVEHSLEKSTHFIAMLCDEYWESEQCQRELLHAVKRYEASKVPRLLFVLVEMMRPEYLTFDEARQSGTLSGKNKKLEKVSDVHFLGPFDDKLRLERLEWNDASRLSDQLAQLVDRIEITLKAG</sequence>
<dbReference type="Proteomes" id="UP000655523">
    <property type="component" value="Unassembled WGS sequence"/>
</dbReference>
<dbReference type="Gene3D" id="3.40.50.10140">
    <property type="entry name" value="Toll/interleukin-1 receptor homology (TIR) domain"/>
    <property type="match status" value="1"/>
</dbReference>
<dbReference type="AlphaFoldDB" id="A0A972SMK2"/>
<proteinExistence type="predicted"/>
<dbReference type="InterPro" id="IPR000157">
    <property type="entry name" value="TIR_dom"/>
</dbReference>
<dbReference type="PROSITE" id="PS50104">
    <property type="entry name" value="TIR"/>
    <property type="match status" value="1"/>
</dbReference>
<dbReference type="SUPFAM" id="SSF52200">
    <property type="entry name" value="Toll/Interleukin receptor TIR domain"/>
    <property type="match status" value="1"/>
</dbReference>
<evidence type="ECO:0000313" key="2">
    <source>
        <dbReference type="EMBL" id="NPT56730.1"/>
    </source>
</evidence>
<organism evidence="2 3">
    <name type="scientific">Paraburkholderia elongata</name>
    <dbReference type="NCBI Taxonomy" id="2675747"/>
    <lineage>
        <taxon>Bacteria</taxon>
        <taxon>Pseudomonadati</taxon>
        <taxon>Pseudomonadota</taxon>
        <taxon>Betaproteobacteria</taxon>
        <taxon>Burkholderiales</taxon>
        <taxon>Burkholderiaceae</taxon>
        <taxon>Paraburkholderia</taxon>
    </lineage>
</organism>
<dbReference type="RefSeq" id="WP_172167344.1">
    <property type="nucleotide sequence ID" value="NZ_WOEZ01000100.1"/>
</dbReference>
<reference evidence="2 3" key="1">
    <citation type="submission" date="2019-11" db="EMBL/GenBank/DDBJ databases">
        <title>Metabolism of dissolved organic matter in forest soils.</title>
        <authorList>
            <person name="Cyle K.T."/>
            <person name="Wilhelm R.C."/>
            <person name="Martinez C.E."/>
        </authorList>
    </citation>
    <scope>NUCLEOTIDE SEQUENCE [LARGE SCALE GENOMIC DNA]</scope>
    <source>
        <strain evidence="2 3">5N</strain>
    </source>
</reference>
<name>A0A972SMK2_9BURK</name>
<accession>A0A972SMK2</accession>
<keyword evidence="3" id="KW-1185">Reference proteome</keyword>
<evidence type="ECO:0000259" key="1">
    <source>
        <dbReference type="PROSITE" id="PS50104"/>
    </source>
</evidence>
<dbReference type="GO" id="GO:0007165">
    <property type="term" value="P:signal transduction"/>
    <property type="evidence" value="ECO:0007669"/>
    <property type="project" value="InterPro"/>
</dbReference>
<evidence type="ECO:0000313" key="3">
    <source>
        <dbReference type="Proteomes" id="UP000655523"/>
    </source>
</evidence>
<feature type="domain" description="TIR" evidence="1">
    <location>
        <begin position="2"/>
        <end position="136"/>
    </location>
</feature>
<dbReference type="InterPro" id="IPR035897">
    <property type="entry name" value="Toll_tir_struct_dom_sf"/>
</dbReference>
<dbReference type="SMART" id="SM00255">
    <property type="entry name" value="TIR"/>
    <property type="match status" value="1"/>
</dbReference>